<dbReference type="CDD" id="cd03398">
    <property type="entry name" value="PAP2_haloperoxidase"/>
    <property type="match status" value="1"/>
</dbReference>
<dbReference type="Gene3D" id="1.10.606.20">
    <property type="match status" value="1"/>
</dbReference>
<accession>A0ABU1T673</accession>
<evidence type="ECO:0000313" key="4">
    <source>
        <dbReference type="Proteomes" id="UP001247620"/>
    </source>
</evidence>
<dbReference type="PANTHER" id="PTHR34599:SF2">
    <property type="entry name" value="TRAF-TYPE DOMAIN-CONTAINING PROTEIN"/>
    <property type="match status" value="1"/>
</dbReference>
<evidence type="ECO:0000259" key="2">
    <source>
        <dbReference type="Pfam" id="PF01569"/>
    </source>
</evidence>
<name>A0ABU1T673_9SPHI</name>
<dbReference type="InterPro" id="IPR036938">
    <property type="entry name" value="PAP2/HPO_sf"/>
</dbReference>
<sequence>MKCFKLFLAVAGVFLIFSCSHEKKAALIKDTDVIHQNVDQLTQVIIYDVFTPPVAARIYGYSTLAAYEAIRYANPDYNSITTQLRGFGEPPKPQPNKSYNYTLAATKAFFTVAHKVTFSVDTLKKYEDKVFASYQDNLDDSTYARSVAFGEQIGKYILKRSATDNYPQTRGKPRFLGNDNPGQWHPTPPDYLDGVEFCWGTMHTFAVDTSTNFPLPAPPPFSEDKNSAYFKQNMEVYQQSKSLTQEQKDIAKFWDDNPFVIQHSGHVMFANKKITPGGHWIGIAAIACKQTHADVVKTAQVYALTSIALFDAFICGWQVKYDLNYIRPVTVINDKIDANWLPMLQTPPFPEFPSGHSDISGASAVILTHIFGDNFAYQDTSDLRYIGMQRHFDSFLKASDETSISRFYGGIHYRNSVDQGAVQGRQVGEYIWKKLKLKK</sequence>
<feature type="signal peptide" evidence="1">
    <location>
        <begin position="1"/>
        <end position="25"/>
    </location>
</feature>
<dbReference type="InterPro" id="IPR052559">
    <property type="entry name" value="V-haloperoxidase"/>
</dbReference>
<dbReference type="SUPFAM" id="SSF48317">
    <property type="entry name" value="Acid phosphatase/Vanadium-dependent haloperoxidase"/>
    <property type="match status" value="1"/>
</dbReference>
<dbReference type="RefSeq" id="WP_310091692.1">
    <property type="nucleotide sequence ID" value="NZ_JAVDUU010000001.1"/>
</dbReference>
<proteinExistence type="predicted"/>
<feature type="chain" id="PRO_5046589223" description="Phosphatidic acid phosphatase type 2/haloperoxidase domain-containing protein" evidence="1">
    <location>
        <begin position="26"/>
        <end position="439"/>
    </location>
</feature>
<dbReference type="PANTHER" id="PTHR34599">
    <property type="entry name" value="PEROXIDASE-RELATED"/>
    <property type="match status" value="1"/>
</dbReference>
<feature type="domain" description="Phosphatidic acid phosphatase type 2/haloperoxidase" evidence="2">
    <location>
        <begin position="302"/>
        <end position="427"/>
    </location>
</feature>
<evidence type="ECO:0000313" key="3">
    <source>
        <dbReference type="EMBL" id="MDR6940736.1"/>
    </source>
</evidence>
<evidence type="ECO:0000256" key="1">
    <source>
        <dbReference type="SAM" id="SignalP"/>
    </source>
</evidence>
<keyword evidence="4" id="KW-1185">Reference proteome</keyword>
<protein>
    <recommendedName>
        <fullName evidence="2">Phosphatidic acid phosphatase type 2/haloperoxidase domain-containing protein</fullName>
    </recommendedName>
</protein>
<comment type="caution">
    <text evidence="3">The sequence shown here is derived from an EMBL/GenBank/DDBJ whole genome shotgun (WGS) entry which is preliminary data.</text>
</comment>
<reference evidence="3 4" key="1">
    <citation type="submission" date="2023-07" db="EMBL/GenBank/DDBJ databases">
        <title>Sorghum-associated microbial communities from plants grown in Nebraska, USA.</title>
        <authorList>
            <person name="Schachtman D."/>
        </authorList>
    </citation>
    <scope>NUCLEOTIDE SEQUENCE [LARGE SCALE GENOMIC DNA]</scope>
    <source>
        <strain evidence="3 4">3262</strain>
    </source>
</reference>
<gene>
    <name evidence="3" type="ORF">J2W55_000564</name>
</gene>
<organism evidence="3 4">
    <name type="scientific">Mucilaginibacter pocheonensis</name>
    <dbReference type="NCBI Taxonomy" id="398050"/>
    <lineage>
        <taxon>Bacteria</taxon>
        <taxon>Pseudomonadati</taxon>
        <taxon>Bacteroidota</taxon>
        <taxon>Sphingobacteriia</taxon>
        <taxon>Sphingobacteriales</taxon>
        <taxon>Sphingobacteriaceae</taxon>
        <taxon>Mucilaginibacter</taxon>
    </lineage>
</organism>
<dbReference type="EMBL" id="JAVDUU010000001">
    <property type="protein sequence ID" value="MDR6940736.1"/>
    <property type="molecule type" value="Genomic_DNA"/>
</dbReference>
<dbReference type="Proteomes" id="UP001247620">
    <property type="component" value="Unassembled WGS sequence"/>
</dbReference>
<keyword evidence="1" id="KW-0732">Signal</keyword>
<dbReference type="Pfam" id="PF01569">
    <property type="entry name" value="PAP2"/>
    <property type="match status" value="1"/>
</dbReference>
<dbReference type="InterPro" id="IPR000326">
    <property type="entry name" value="PAP2/HPO"/>
</dbReference>
<dbReference type="PROSITE" id="PS51257">
    <property type="entry name" value="PROKAR_LIPOPROTEIN"/>
    <property type="match status" value="1"/>
</dbReference>